<dbReference type="AlphaFoldDB" id="A0A2V3UYJ9"/>
<evidence type="ECO:0000256" key="4">
    <source>
        <dbReference type="SAM" id="MobiDB-lite"/>
    </source>
</evidence>
<keyword evidence="3" id="KW-0378">Hydrolase</keyword>
<reference evidence="7 8" key="1">
    <citation type="submission" date="2018-05" db="EMBL/GenBank/DDBJ databases">
        <title>Genomic Encyclopedia of Type Strains, Phase IV (KMG-IV): sequencing the most valuable type-strain genomes for metagenomic binning, comparative biology and taxonomic classification.</title>
        <authorList>
            <person name="Goeker M."/>
        </authorList>
    </citation>
    <scope>NUCLEOTIDE SEQUENCE [LARGE SCALE GENOMIC DNA]</scope>
    <source>
        <strain evidence="7 8">DSM 3183</strain>
    </source>
</reference>
<organism evidence="7 8">
    <name type="scientific">Blastomonas natatoria</name>
    <dbReference type="NCBI Taxonomy" id="34015"/>
    <lineage>
        <taxon>Bacteria</taxon>
        <taxon>Pseudomonadati</taxon>
        <taxon>Pseudomonadota</taxon>
        <taxon>Alphaproteobacteria</taxon>
        <taxon>Sphingomonadales</taxon>
        <taxon>Sphingomonadaceae</taxon>
        <taxon>Blastomonas</taxon>
    </lineage>
</organism>
<feature type="region of interest" description="Disordered" evidence="4">
    <location>
        <begin position="153"/>
        <end position="189"/>
    </location>
</feature>
<dbReference type="Gene3D" id="3.40.630.40">
    <property type="entry name" value="Zn-dependent exopeptidases"/>
    <property type="match status" value="1"/>
</dbReference>
<dbReference type="OrthoDB" id="9806267at2"/>
<dbReference type="InterPro" id="IPR021731">
    <property type="entry name" value="AMIN_dom"/>
</dbReference>
<gene>
    <name evidence="7" type="ORF">C7451_108184</name>
</gene>
<dbReference type="InterPro" id="IPR002508">
    <property type="entry name" value="MurNAc-LAA_cat"/>
</dbReference>
<dbReference type="PROSITE" id="PS51257">
    <property type="entry name" value="PROKAR_LIPOPROTEIN"/>
    <property type="match status" value="1"/>
</dbReference>
<dbReference type="Pfam" id="PF01520">
    <property type="entry name" value="Amidase_3"/>
    <property type="match status" value="1"/>
</dbReference>
<dbReference type="EMBL" id="QJJM01000008">
    <property type="protein sequence ID" value="PXW74522.1"/>
    <property type="molecule type" value="Genomic_DNA"/>
</dbReference>
<dbReference type="GO" id="GO:0009253">
    <property type="term" value="P:peptidoglycan catabolic process"/>
    <property type="evidence" value="ECO:0007669"/>
    <property type="project" value="InterPro"/>
</dbReference>
<evidence type="ECO:0000313" key="8">
    <source>
        <dbReference type="Proteomes" id="UP000248014"/>
    </source>
</evidence>
<proteinExistence type="predicted"/>
<keyword evidence="8" id="KW-1185">Reference proteome</keyword>
<sequence>MKMHWTGHSRRGHNMAMLWLSSICASMACAAPVHAGEVSNVEIRANQVVLHFNDAIEGASSFVLSGPDRIAIDIKGATARSDALVQQGLFRTVRMAQFDSDTARIVLDLDRPAMVSGGSFSEDGRSLTLSVKELGSSELTGVLSAPRQSFVPPAGFRAEPPPRRYSVRIPLPKPSKAPPLPRIEGPKDDGRPLVVIDAGHGGHDPGAISPHDGTRESKVTLQIARAIRDELLKTGRVRVALTRDSDTFLVLQERYGIARRLGADLFISVHADAAASQTARGATIYTLSEVASDREAARLAARENKADILNGVNLADAPSDVSSILIDLTQRETMNLSADFARLLRREGDAKMNFRTDSHRFASLMVLKAPDVPSVLLETGYVSNADDIALLNSASYRKRIGESVSQAVTVFFARKLASR</sequence>
<dbReference type="Gene3D" id="2.60.40.3500">
    <property type="match status" value="1"/>
</dbReference>
<evidence type="ECO:0000256" key="2">
    <source>
        <dbReference type="ARBA" id="ARBA00011901"/>
    </source>
</evidence>
<name>A0A2V3UYJ9_9SPHN</name>
<feature type="signal peptide" evidence="5">
    <location>
        <begin position="1"/>
        <end position="35"/>
    </location>
</feature>
<dbReference type="Proteomes" id="UP000248014">
    <property type="component" value="Unassembled WGS sequence"/>
</dbReference>
<dbReference type="GO" id="GO:0008745">
    <property type="term" value="F:N-acetylmuramoyl-L-alanine amidase activity"/>
    <property type="evidence" value="ECO:0007669"/>
    <property type="project" value="UniProtKB-EC"/>
</dbReference>
<dbReference type="PANTHER" id="PTHR30404:SF0">
    <property type="entry name" value="N-ACETYLMURAMOYL-L-ALANINE AMIDASE AMIC"/>
    <property type="match status" value="1"/>
</dbReference>
<comment type="catalytic activity">
    <reaction evidence="1">
        <text>Hydrolyzes the link between N-acetylmuramoyl residues and L-amino acid residues in certain cell-wall glycopeptides.</text>
        <dbReference type="EC" id="3.5.1.28"/>
    </reaction>
</comment>
<dbReference type="SUPFAM" id="SSF53187">
    <property type="entry name" value="Zn-dependent exopeptidases"/>
    <property type="match status" value="1"/>
</dbReference>
<dbReference type="Pfam" id="PF11741">
    <property type="entry name" value="AMIN"/>
    <property type="match status" value="1"/>
</dbReference>
<evidence type="ECO:0000256" key="1">
    <source>
        <dbReference type="ARBA" id="ARBA00001561"/>
    </source>
</evidence>
<feature type="domain" description="MurNAc-LAA" evidence="6">
    <location>
        <begin position="255"/>
        <end position="409"/>
    </location>
</feature>
<dbReference type="RefSeq" id="WP_110299194.1">
    <property type="nucleotide sequence ID" value="NZ_QJJM01000008.1"/>
</dbReference>
<dbReference type="EC" id="3.5.1.28" evidence="2"/>
<dbReference type="SMART" id="SM00646">
    <property type="entry name" value="Ami_3"/>
    <property type="match status" value="1"/>
</dbReference>
<evidence type="ECO:0000313" key="7">
    <source>
        <dbReference type="EMBL" id="PXW74522.1"/>
    </source>
</evidence>
<keyword evidence="5" id="KW-0732">Signal</keyword>
<evidence type="ECO:0000256" key="3">
    <source>
        <dbReference type="ARBA" id="ARBA00022801"/>
    </source>
</evidence>
<dbReference type="InterPro" id="IPR050695">
    <property type="entry name" value="N-acetylmuramoyl_amidase_3"/>
</dbReference>
<protein>
    <recommendedName>
        <fullName evidence="2">N-acetylmuramoyl-L-alanine amidase</fullName>
        <ecNumber evidence="2">3.5.1.28</ecNumber>
    </recommendedName>
</protein>
<feature type="compositionally biased region" description="Pro residues" evidence="4">
    <location>
        <begin position="171"/>
        <end position="181"/>
    </location>
</feature>
<feature type="chain" id="PRO_5016152634" description="N-acetylmuramoyl-L-alanine amidase" evidence="5">
    <location>
        <begin position="36"/>
        <end position="419"/>
    </location>
</feature>
<dbReference type="CDD" id="cd02696">
    <property type="entry name" value="MurNAc-LAA"/>
    <property type="match status" value="1"/>
</dbReference>
<dbReference type="PANTHER" id="PTHR30404">
    <property type="entry name" value="N-ACETYLMURAMOYL-L-ALANINE AMIDASE"/>
    <property type="match status" value="1"/>
</dbReference>
<dbReference type="GO" id="GO:0030288">
    <property type="term" value="C:outer membrane-bounded periplasmic space"/>
    <property type="evidence" value="ECO:0007669"/>
    <property type="project" value="TreeGrafter"/>
</dbReference>
<accession>A0A2V3UYJ9</accession>
<comment type="caution">
    <text evidence="7">The sequence shown here is derived from an EMBL/GenBank/DDBJ whole genome shotgun (WGS) entry which is preliminary data.</text>
</comment>
<evidence type="ECO:0000259" key="6">
    <source>
        <dbReference type="SMART" id="SM00646"/>
    </source>
</evidence>
<evidence type="ECO:0000256" key="5">
    <source>
        <dbReference type="SAM" id="SignalP"/>
    </source>
</evidence>